<keyword evidence="2" id="KW-0732">Signal</keyword>
<dbReference type="InterPro" id="IPR019734">
    <property type="entry name" value="TPR_rpt"/>
</dbReference>
<protein>
    <recommendedName>
        <fullName evidence="5">Tetratricopeptide repeat protein</fullName>
    </recommendedName>
</protein>
<name>A0ABX2AVZ3_9BACT</name>
<dbReference type="EMBL" id="JABKKE010000010">
    <property type="protein sequence ID" value="NPE14123.1"/>
    <property type="molecule type" value="Genomic_DNA"/>
</dbReference>
<dbReference type="InterPro" id="IPR011990">
    <property type="entry name" value="TPR-like_helical_dom_sf"/>
</dbReference>
<dbReference type="Proteomes" id="UP001193734">
    <property type="component" value="Unassembled WGS sequence"/>
</dbReference>
<evidence type="ECO:0000256" key="1">
    <source>
        <dbReference type="PROSITE-ProRule" id="PRU00339"/>
    </source>
</evidence>
<dbReference type="PROSITE" id="PS50005">
    <property type="entry name" value="TPR"/>
    <property type="match status" value="1"/>
</dbReference>
<accession>A0ABX2AVZ3</accession>
<organism evidence="3 4">
    <name type="scientific">Xylanibacter rodentium</name>
    <dbReference type="NCBI Taxonomy" id="2736289"/>
    <lineage>
        <taxon>Bacteria</taxon>
        <taxon>Pseudomonadati</taxon>
        <taxon>Bacteroidota</taxon>
        <taxon>Bacteroidia</taxon>
        <taxon>Bacteroidales</taxon>
        <taxon>Prevotellaceae</taxon>
        <taxon>Xylanibacter</taxon>
    </lineage>
</organism>
<dbReference type="Gene3D" id="1.25.40.10">
    <property type="entry name" value="Tetratricopeptide repeat domain"/>
    <property type="match status" value="1"/>
</dbReference>
<keyword evidence="4" id="KW-1185">Reference proteome</keyword>
<keyword evidence="1" id="KW-0802">TPR repeat</keyword>
<dbReference type="GeneID" id="82157560"/>
<feature type="repeat" description="TPR" evidence="1">
    <location>
        <begin position="291"/>
        <end position="324"/>
    </location>
</feature>
<dbReference type="SUPFAM" id="SSF48452">
    <property type="entry name" value="TPR-like"/>
    <property type="match status" value="1"/>
</dbReference>
<evidence type="ECO:0000313" key="4">
    <source>
        <dbReference type="Proteomes" id="UP001193734"/>
    </source>
</evidence>
<evidence type="ECO:0000313" key="3">
    <source>
        <dbReference type="EMBL" id="NPE14123.1"/>
    </source>
</evidence>
<evidence type="ECO:0000256" key="2">
    <source>
        <dbReference type="SAM" id="SignalP"/>
    </source>
</evidence>
<reference evidence="3 4" key="1">
    <citation type="submission" date="2020-05" db="EMBL/GenBank/DDBJ databases">
        <title>Distinct polysaccharide utilization as determinants for interspecies competition between intestinal Prevotella spp.</title>
        <authorList>
            <person name="Galvez E.J.C."/>
            <person name="Iljazovic A."/>
            <person name="Strowig T."/>
        </authorList>
    </citation>
    <scope>NUCLEOTIDE SEQUENCE [LARGE SCALE GENOMIC DNA]</scope>
    <source>
        <strain evidence="3 4">PROD</strain>
    </source>
</reference>
<proteinExistence type="predicted"/>
<feature type="signal peptide" evidence="2">
    <location>
        <begin position="1"/>
        <end position="20"/>
    </location>
</feature>
<feature type="chain" id="PRO_5047426078" description="Tetratricopeptide repeat protein" evidence="2">
    <location>
        <begin position="21"/>
        <end position="415"/>
    </location>
</feature>
<dbReference type="RefSeq" id="WP_172175579.1">
    <property type="nucleotide sequence ID" value="NZ_CASGIA010000007.1"/>
</dbReference>
<gene>
    <name evidence="3" type="ORF">HPS55_07255</name>
</gene>
<comment type="caution">
    <text evidence="3">The sequence shown here is derived from an EMBL/GenBank/DDBJ whole genome shotgun (WGS) entry which is preliminary data.</text>
</comment>
<evidence type="ECO:0008006" key="5">
    <source>
        <dbReference type="Google" id="ProtNLM"/>
    </source>
</evidence>
<sequence length="415" mass="46764">MKKIMMMAVMAAMSATTAFAQDDLVKQAQKLCDKGEYGEAVKVITPALTSDATKDKAAAWNTLNNICYKEYEHQGQLAGEHAVMKDKPEADSALMYSSIVKALEAAMKCDEYDVQPNEKGKVKIRFRKANQDRYTNGRLGLIAAGQYAHTHKKSEDAQKAWGLYVDCTASPMFEGVDLSKDEYRSQIAYFAGLLAYQNKDYAAATKYAKIAAEDPERKADANEILLFAKKDGAKTKEDTLSYVNTVKELHTQHPEEDRYFNLLMDYYIKSGDKNAMKKWAEEEVAAYPQNKMAWALKGEAEMNSQQWDAAVASYKKAAEIDPTFVQVIFNTGVCLNSKAIELKDKVADKKTGNLTTENFNKVKNILLQSKEYLEKARELDPNREKVNWAYPLYQIYYSLGEKEKSAEMEALLGNN</sequence>